<evidence type="ECO:0000259" key="11">
    <source>
        <dbReference type="Pfam" id="PF13193"/>
    </source>
</evidence>
<dbReference type="InterPro" id="IPR025110">
    <property type="entry name" value="AMP-bd_C"/>
</dbReference>
<keyword evidence="13" id="KW-1185">Reference proteome</keyword>
<dbReference type="FunFam" id="3.30.300.30:FF:000008">
    <property type="entry name" value="2,3-dihydroxybenzoate-AMP ligase"/>
    <property type="match status" value="1"/>
</dbReference>
<evidence type="ECO:0000259" key="10">
    <source>
        <dbReference type="Pfam" id="PF00501"/>
    </source>
</evidence>
<evidence type="ECO:0000256" key="3">
    <source>
        <dbReference type="ARBA" id="ARBA00023098"/>
    </source>
</evidence>
<keyword evidence="3" id="KW-0443">Lipid metabolism</keyword>
<evidence type="ECO:0000256" key="5">
    <source>
        <dbReference type="ARBA" id="ARBA00039009"/>
    </source>
</evidence>
<name>M3ZLG9_XIPMA</name>
<comment type="catalytic activity">
    <reaction evidence="7">
        <text>octanoate + ATP + CoA = octanoyl-CoA + AMP + diphosphate</text>
        <dbReference type="Rhea" id="RHEA:33631"/>
        <dbReference type="ChEBI" id="CHEBI:25646"/>
        <dbReference type="ChEBI" id="CHEBI:30616"/>
        <dbReference type="ChEBI" id="CHEBI:33019"/>
        <dbReference type="ChEBI" id="CHEBI:57287"/>
        <dbReference type="ChEBI" id="CHEBI:57386"/>
        <dbReference type="ChEBI" id="CHEBI:456215"/>
    </reaction>
</comment>
<evidence type="ECO:0000256" key="1">
    <source>
        <dbReference type="ARBA" id="ARBA00006432"/>
    </source>
</evidence>
<dbReference type="InterPro" id="IPR045851">
    <property type="entry name" value="AMP-bd_C_sf"/>
</dbReference>
<dbReference type="SUPFAM" id="SSF56801">
    <property type="entry name" value="Acetyl-CoA synthetase-like"/>
    <property type="match status" value="1"/>
</dbReference>
<evidence type="ECO:0000256" key="7">
    <source>
        <dbReference type="ARBA" id="ARBA00047319"/>
    </source>
</evidence>
<feature type="domain" description="AMP-binding enzyme C-terminal" evidence="11">
    <location>
        <begin position="502"/>
        <end position="577"/>
    </location>
</feature>
<evidence type="ECO:0000256" key="6">
    <source>
        <dbReference type="ARBA" id="ARBA00039638"/>
    </source>
</evidence>
<dbReference type="Pfam" id="PF00501">
    <property type="entry name" value="AMP-binding"/>
    <property type="match status" value="1"/>
</dbReference>
<feature type="signal peptide" evidence="9">
    <location>
        <begin position="1"/>
        <end position="20"/>
    </location>
</feature>
<keyword evidence="2" id="KW-0436">Ligase</keyword>
<dbReference type="GO" id="GO:0006631">
    <property type="term" value="P:fatty acid metabolic process"/>
    <property type="evidence" value="ECO:0007669"/>
    <property type="project" value="TreeGrafter"/>
</dbReference>
<feature type="chain" id="PRO_5017365752" description="Medium-chain acyl-CoA ligase ACSF2, mitochondrial" evidence="9">
    <location>
        <begin position="21"/>
        <end position="593"/>
    </location>
</feature>
<evidence type="ECO:0000256" key="8">
    <source>
        <dbReference type="ARBA" id="ARBA00048277"/>
    </source>
</evidence>
<evidence type="ECO:0000313" key="12">
    <source>
        <dbReference type="Ensembl" id="ENSXMAP00000003061.2"/>
    </source>
</evidence>
<dbReference type="Gene3D" id="3.30.300.30">
    <property type="match status" value="1"/>
</dbReference>
<dbReference type="InterPro" id="IPR000873">
    <property type="entry name" value="AMP-dep_synth/lig_dom"/>
</dbReference>
<feature type="domain" description="AMP-dependent synthetase/ligase" evidence="10">
    <location>
        <begin position="72"/>
        <end position="451"/>
    </location>
</feature>
<reference evidence="13" key="1">
    <citation type="submission" date="2012-01" db="EMBL/GenBank/DDBJ databases">
        <authorList>
            <person name="Walter R."/>
            <person name="Schartl M."/>
            <person name="Warren W."/>
        </authorList>
    </citation>
    <scope>NUCLEOTIDE SEQUENCE [LARGE SCALE GENOMIC DNA]</scope>
    <source>
        <strain evidence="13">JP 163 A</strain>
    </source>
</reference>
<reference evidence="12" key="4">
    <citation type="submission" date="2025-09" db="UniProtKB">
        <authorList>
            <consortium name="Ensembl"/>
        </authorList>
    </citation>
    <scope>IDENTIFICATION</scope>
    <source>
        <strain evidence="12">JP 163 A</strain>
    </source>
</reference>
<organism evidence="12 13">
    <name type="scientific">Xiphophorus maculatus</name>
    <name type="common">Southern platyfish</name>
    <name type="synonym">Platypoecilus maculatus</name>
    <dbReference type="NCBI Taxonomy" id="8083"/>
    <lineage>
        <taxon>Eukaryota</taxon>
        <taxon>Metazoa</taxon>
        <taxon>Chordata</taxon>
        <taxon>Craniata</taxon>
        <taxon>Vertebrata</taxon>
        <taxon>Euteleostomi</taxon>
        <taxon>Actinopterygii</taxon>
        <taxon>Neopterygii</taxon>
        <taxon>Teleostei</taxon>
        <taxon>Neoteleostei</taxon>
        <taxon>Acanthomorphata</taxon>
        <taxon>Ovalentaria</taxon>
        <taxon>Atherinomorphae</taxon>
        <taxon>Cyprinodontiformes</taxon>
        <taxon>Poeciliidae</taxon>
        <taxon>Poeciliinae</taxon>
        <taxon>Xiphophorus</taxon>
    </lineage>
</organism>
<dbReference type="PROSITE" id="PS00455">
    <property type="entry name" value="AMP_BINDING"/>
    <property type="match status" value="1"/>
</dbReference>
<reference evidence="13" key="2">
    <citation type="journal article" date="2013" name="Nat. Genet.">
        <title>The genome of the platyfish, Xiphophorus maculatus, provides insights into evolutionary adaptation and several complex traits.</title>
        <authorList>
            <person name="Schartl M."/>
            <person name="Walter R.B."/>
            <person name="Shen Y."/>
            <person name="Garcia T."/>
            <person name="Catchen J."/>
            <person name="Amores A."/>
            <person name="Braasch I."/>
            <person name="Chalopin D."/>
            <person name="Volff J.N."/>
            <person name="Lesch K.P."/>
            <person name="Bisazza A."/>
            <person name="Minx P."/>
            <person name="Hillier L."/>
            <person name="Wilson R.K."/>
            <person name="Fuerstenberg S."/>
            <person name="Boore J."/>
            <person name="Searle S."/>
            <person name="Postlethwait J.H."/>
            <person name="Warren W.C."/>
        </authorList>
    </citation>
    <scope>NUCLEOTIDE SEQUENCE [LARGE SCALE GENOMIC DNA]</scope>
    <source>
        <strain evidence="13">JP 163 A</strain>
    </source>
</reference>
<dbReference type="GO" id="GO:0031956">
    <property type="term" value="F:medium-chain fatty acid-CoA ligase activity"/>
    <property type="evidence" value="ECO:0007669"/>
    <property type="project" value="UniProtKB-EC"/>
</dbReference>
<dbReference type="eggNOG" id="KOG1177">
    <property type="taxonomic scope" value="Eukaryota"/>
</dbReference>
<dbReference type="PANTHER" id="PTHR43201:SF5">
    <property type="entry name" value="MEDIUM-CHAIN ACYL-COA LIGASE ACSF2, MITOCHONDRIAL"/>
    <property type="match status" value="1"/>
</dbReference>
<dbReference type="Ensembl" id="ENSXMAT00000003066.2">
    <property type="protein sequence ID" value="ENSXMAP00000003061.2"/>
    <property type="gene ID" value="ENSXMAG00000003039.2"/>
</dbReference>
<dbReference type="InterPro" id="IPR042099">
    <property type="entry name" value="ANL_N_sf"/>
</dbReference>
<evidence type="ECO:0000256" key="9">
    <source>
        <dbReference type="SAM" id="SignalP"/>
    </source>
</evidence>
<comment type="catalytic activity">
    <reaction evidence="8">
        <text>a medium-chain fatty acid + ATP + CoA = a medium-chain fatty acyl-CoA + AMP + diphosphate</text>
        <dbReference type="Rhea" id="RHEA:48340"/>
        <dbReference type="ChEBI" id="CHEBI:30616"/>
        <dbReference type="ChEBI" id="CHEBI:33019"/>
        <dbReference type="ChEBI" id="CHEBI:57287"/>
        <dbReference type="ChEBI" id="CHEBI:59558"/>
        <dbReference type="ChEBI" id="CHEBI:90546"/>
        <dbReference type="ChEBI" id="CHEBI:456215"/>
        <dbReference type="EC" id="6.2.1.2"/>
    </reaction>
</comment>
<evidence type="ECO:0000313" key="13">
    <source>
        <dbReference type="Proteomes" id="UP000002852"/>
    </source>
</evidence>
<dbReference type="InterPro" id="IPR020845">
    <property type="entry name" value="AMP-binding_CS"/>
</dbReference>
<sequence>SHSKSLLLHLLNQFSYSALSQNPEMTRHTFVNLVFARSLHVDSPPHKPSLTTSYVHGTSSYSFLPLTVSQSLEATVRRYPDREAVVFLQDGIRKTFAEFQTDVDTAAAGLLALGLKKGDRLGIWAPNIYEWILFQFASAKAGIILVSLNPAYQVDELAFTLQKVQCKAVLCPTSFKSQNFCEMLREICPGIKESVSGSSRVPELRMIIVTDNRQPGMLHVDDVMQAAEGQHYKQLSDLQSQLSFDDAINIQFTSGTTGKPKGATLSHNNIVNNAYYVGLRMGYNHRPQVRVCVPVPLYHCFMSMAVHGITLVFPSSAYNSSANLEAIQNEKCNFVYGTPTMYTDLLSRDLHYIVFALGLMGGSPCPPEILRRLISNMNMKEITIIYGTTENSPLTFLGFPQDNDDLKINTAGCIMPHTEAKIVDPNSGQIVPLGASGELMTRGYCVMLGYWDDPQKTREVISEDRWYRTGDTASLNSLGYCCIEGRMKDMIIRGGENIYPAEVEQFLHKHPKVLEVQVVGVKDERLGEQVCACVRLRGGQTSTVEEIRDFCTGKISHFKIPYYVVFVDSYPLTVSGKIKKNILKKEVEKKLGL</sequence>
<keyword evidence="9" id="KW-0732">Signal</keyword>
<dbReference type="Pfam" id="PF13193">
    <property type="entry name" value="AMP-binding_C"/>
    <property type="match status" value="1"/>
</dbReference>
<dbReference type="OMA" id="ELNMTEY"/>
<dbReference type="STRING" id="8083.ENSXMAP00000003061"/>
<dbReference type="PANTHER" id="PTHR43201">
    <property type="entry name" value="ACYL-COA SYNTHETASE"/>
    <property type="match status" value="1"/>
</dbReference>
<dbReference type="GeneTree" id="ENSGT00940000156830"/>
<proteinExistence type="inferred from homology"/>
<dbReference type="AlphaFoldDB" id="M3ZLG9"/>
<comment type="similarity">
    <text evidence="1">Belongs to the ATP-dependent AMP-binding enzyme family.</text>
</comment>
<accession>M3ZLG9</accession>
<dbReference type="InParanoid" id="M3ZLG9"/>
<dbReference type="EC" id="6.2.1.2" evidence="5"/>
<reference evidence="12" key="3">
    <citation type="submission" date="2025-08" db="UniProtKB">
        <authorList>
            <consortium name="Ensembl"/>
        </authorList>
    </citation>
    <scope>IDENTIFICATION</scope>
    <source>
        <strain evidence="12">JP 163 A</strain>
    </source>
</reference>
<evidence type="ECO:0000256" key="4">
    <source>
        <dbReference type="ARBA" id="ARBA00037247"/>
    </source>
</evidence>
<comment type="function">
    <text evidence="4">Acyl-CoA synthases catalyze the initial reaction in fatty acid metabolism, by forming a thioester with CoA. Has some preference toward medium-chain substrates. Plays a role in adipocyte differentiation.</text>
</comment>
<protein>
    <recommendedName>
        <fullName evidence="6">Medium-chain acyl-CoA ligase ACSF2, mitochondrial</fullName>
        <ecNumber evidence="5">6.2.1.2</ecNumber>
    </recommendedName>
</protein>
<dbReference type="Proteomes" id="UP000002852">
    <property type="component" value="Unassembled WGS sequence"/>
</dbReference>
<evidence type="ECO:0000256" key="2">
    <source>
        <dbReference type="ARBA" id="ARBA00022598"/>
    </source>
</evidence>
<dbReference type="Gene3D" id="3.40.50.12780">
    <property type="entry name" value="N-terminal domain of ligase-like"/>
    <property type="match status" value="1"/>
</dbReference>
<dbReference type="HOGENOM" id="CLU_000022_59_7_1"/>